<name>A0A3D8GU93_9BACI</name>
<dbReference type="NCBIfam" id="NF040570">
    <property type="entry name" value="guided_TnpB"/>
    <property type="match status" value="1"/>
</dbReference>
<evidence type="ECO:0000256" key="2">
    <source>
        <dbReference type="ARBA" id="ARBA00022578"/>
    </source>
</evidence>
<dbReference type="InterPro" id="IPR021027">
    <property type="entry name" value="Transposase_put_HTH"/>
</dbReference>
<proteinExistence type="inferred from homology"/>
<gene>
    <name evidence="10" type="ORF">DRW41_00255</name>
</gene>
<protein>
    <submittedName>
        <fullName evidence="10">Transposase</fullName>
    </submittedName>
</protein>
<dbReference type="AlphaFoldDB" id="A0A3D8GU93"/>
<evidence type="ECO:0000259" key="8">
    <source>
        <dbReference type="Pfam" id="PF07282"/>
    </source>
</evidence>
<comment type="caution">
    <text evidence="10">The sequence shown here is derived from an EMBL/GenBank/DDBJ whole genome shotgun (WGS) entry which is preliminary data.</text>
</comment>
<dbReference type="InterPro" id="IPR010095">
    <property type="entry name" value="Cas12f1-like_TNB"/>
</dbReference>
<evidence type="ECO:0000256" key="4">
    <source>
        <dbReference type="ARBA" id="ARBA00022833"/>
    </source>
</evidence>
<keyword evidence="3" id="KW-0479">Metal-binding</keyword>
<evidence type="ECO:0000259" key="9">
    <source>
        <dbReference type="Pfam" id="PF12323"/>
    </source>
</evidence>
<dbReference type="OrthoDB" id="56768at2"/>
<dbReference type="GO" id="GO:0003677">
    <property type="term" value="F:DNA binding"/>
    <property type="evidence" value="ECO:0007669"/>
    <property type="project" value="UniProtKB-KW"/>
</dbReference>
<sequence>MARKTTKQRNEELAPDGKQLRHYGLKLRMEPNPIQEKQIHQTIGNARFTYNFYLSKKKEVYQLTGDTLTYGEFKKAFNRLKDHPYYSWLKASDKFALETAMEHVDDAFERFFSGQNKFPKFKRKHKSKQSYSTKETNGNIKLNIEKQTIQLPKLGEIKVRLSKNHRMMLKETGLKGAIKSATVTYHSSGQYDVSFKMEEVTHLKEPVDASKIPDESFIGLDLGLTHFYIDSNGKKVENPHYLKKSLHKLALLQRQLKNKSIGSHNYKKLQKKISKLHLHIANQRKDFLHIESRKVVDENQVIILEDLHVKGMIRNKKLARSIADAGWGLFKTFITYKASWANKTVVFVNRFFASSKLCNGCHTKNIMLSLSDREWICPSCGTKHDRDINASKNIKEEGMRILHSLPLSA</sequence>
<reference evidence="10 11" key="1">
    <citation type="submission" date="2018-07" db="EMBL/GenBank/DDBJ databases">
        <title>Bacillus sp. YLB-04 draft genome sequence.</title>
        <authorList>
            <person name="Yu L."/>
            <person name="Tang X."/>
        </authorList>
    </citation>
    <scope>NUCLEOTIDE SEQUENCE [LARGE SCALE GENOMIC DNA]</scope>
    <source>
        <strain evidence="10 11">YLB-04</strain>
    </source>
</reference>
<organism evidence="10 11">
    <name type="scientific">Neobacillus piezotolerans</name>
    <dbReference type="NCBI Taxonomy" id="2259171"/>
    <lineage>
        <taxon>Bacteria</taxon>
        <taxon>Bacillati</taxon>
        <taxon>Bacillota</taxon>
        <taxon>Bacilli</taxon>
        <taxon>Bacillales</taxon>
        <taxon>Bacillaceae</taxon>
        <taxon>Neobacillus</taxon>
    </lineage>
</organism>
<dbReference type="GO" id="GO:0006310">
    <property type="term" value="P:DNA recombination"/>
    <property type="evidence" value="ECO:0007669"/>
    <property type="project" value="UniProtKB-KW"/>
</dbReference>
<evidence type="ECO:0000313" key="10">
    <source>
        <dbReference type="EMBL" id="RDU38044.1"/>
    </source>
</evidence>
<dbReference type="NCBIfam" id="TIGR01766">
    <property type="entry name" value="IS200/IS605 family accessory protein TnpB-like domain"/>
    <property type="match status" value="1"/>
</dbReference>
<dbReference type="GO" id="GO:0032196">
    <property type="term" value="P:transposition"/>
    <property type="evidence" value="ECO:0007669"/>
    <property type="project" value="UniProtKB-KW"/>
</dbReference>
<feature type="domain" description="Cas12f1-like TNB" evidence="8">
    <location>
        <begin position="327"/>
        <end position="394"/>
    </location>
</feature>
<accession>A0A3D8GU93</accession>
<dbReference type="RefSeq" id="WP_115449955.1">
    <property type="nucleotide sequence ID" value="NZ_QNQT01000001.1"/>
</dbReference>
<evidence type="ECO:0000256" key="1">
    <source>
        <dbReference type="ARBA" id="ARBA00008761"/>
    </source>
</evidence>
<keyword evidence="6" id="KW-0233">DNA recombination</keyword>
<keyword evidence="11" id="KW-1185">Reference proteome</keyword>
<dbReference type="Proteomes" id="UP000257144">
    <property type="component" value="Unassembled WGS sequence"/>
</dbReference>
<dbReference type="Pfam" id="PF01385">
    <property type="entry name" value="OrfB_IS605"/>
    <property type="match status" value="1"/>
</dbReference>
<evidence type="ECO:0000256" key="3">
    <source>
        <dbReference type="ARBA" id="ARBA00022723"/>
    </source>
</evidence>
<feature type="domain" description="Probable transposase IS891/IS1136/IS1341" evidence="7">
    <location>
        <begin position="207"/>
        <end position="315"/>
    </location>
</feature>
<dbReference type="EMBL" id="QNQT01000001">
    <property type="protein sequence ID" value="RDU38044.1"/>
    <property type="molecule type" value="Genomic_DNA"/>
</dbReference>
<keyword evidence="2" id="KW-0815">Transposition</keyword>
<dbReference type="Pfam" id="PF12323">
    <property type="entry name" value="HTH_OrfB_IS605"/>
    <property type="match status" value="1"/>
</dbReference>
<evidence type="ECO:0000256" key="6">
    <source>
        <dbReference type="ARBA" id="ARBA00023172"/>
    </source>
</evidence>
<feature type="domain" description="Transposase putative helix-turn-helix" evidence="9">
    <location>
        <begin position="25"/>
        <end position="64"/>
    </location>
</feature>
<dbReference type="InterPro" id="IPR001959">
    <property type="entry name" value="Transposase"/>
</dbReference>
<keyword evidence="5" id="KW-0238">DNA-binding</keyword>
<evidence type="ECO:0000259" key="7">
    <source>
        <dbReference type="Pfam" id="PF01385"/>
    </source>
</evidence>
<comment type="similarity">
    <text evidence="1">In the C-terminal section; belongs to the transposase 35 family.</text>
</comment>
<evidence type="ECO:0000256" key="5">
    <source>
        <dbReference type="ARBA" id="ARBA00023125"/>
    </source>
</evidence>
<evidence type="ECO:0000313" key="11">
    <source>
        <dbReference type="Proteomes" id="UP000257144"/>
    </source>
</evidence>
<keyword evidence="4" id="KW-0862">Zinc</keyword>
<dbReference type="GO" id="GO:0046872">
    <property type="term" value="F:metal ion binding"/>
    <property type="evidence" value="ECO:0007669"/>
    <property type="project" value="UniProtKB-KW"/>
</dbReference>
<dbReference type="Pfam" id="PF07282">
    <property type="entry name" value="Cas12f1-like_TNB"/>
    <property type="match status" value="1"/>
</dbReference>